<evidence type="ECO:0000313" key="3">
    <source>
        <dbReference type="Proteomes" id="UP001492380"/>
    </source>
</evidence>
<dbReference type="EMBL" id="JBBWRZ010000009">
    <property type="protein sequence ID" value="KAK8229378.1"/>
    <property type="molecule type" value="Genomic_DNA"/>
</dbReference>
<feature type="compositionally biased region" description="Basic and acidic residues" evidence="1">
    <location>
        <begin position="125"/>
        <end position="138"/>
    </location>
</feature>
<sequence>MLIPHLFSSLSSISCSRLSSPLHSTPPCQQSPGPLLPPSIHRLHLSRQTRGDARSWWIATKRTSKQGDKRATTCLAVVCAKEQSRAEQRRADRGKRKEGWRGTHAHHSTQLSSRAGGKSRKKERERRQEWTEGEKDNRSIQMYGARRQSARHLRCPVVFSTLPDKSEMGQGRFHACRVWNGVSGLEWAGQG</sequence>
<feature type="region of interest" description="Disordered" evidence="1">
    <location>
        <begin position="85"/>
        <end position="142"/>
    </location>
</feature>
<proteinExistence type="predicted"/>
<organism evidence="2 3">
    <name type="scientific">Phyllosticta capitalensis</name>
    <dbReference type="NCBI Taxonomy" id="121624"/>
    <lineage>
        <taxon>Eukaryota</taxon>
        <taxon>Fungi</taxon>
        <taxon>Dikarya</taxon>
        <taxon>Ascomycota</taxon>
        <taxon>Pezizomycotina</taxon>
        <taxon>Dothideomycetes</taxon>
        <taxon>Dothideomycetes incertae sedis</taxon>
        <taxon>Botryosphaeriales</taxon>
        <taxon>Phyllostictaceae</taxon>
        <taxon>Phyllosticta</taxon>
    </lineage>
</organism>
<dbReference type="Proteomes" id="UP001492380">
    <property type="component" value="Unassembled WGS sequence"/>
</dbReference>
<keyword evidence="3" id="KW-1185">Reference proteome</keyword>
<evidence type="ECO:0000313" key="2">
    <source>
        <dbReference type="EMBL" id="KAK8229378.1"/>
    </source>
</evidence>
<protein>
    <submittedName>
        <fullName evidence="2">Uncharacterized protein</fullName>
    </submittedName>
</protein>
<reference evidence="2 3" key="1">
    <citation type="submission" date="2024-04" db="EMBL/GenBank/DDBJ databases">
        <title>Phyllosticta paracitricarpa is synonymous to the EU quarantine fungus P. citricarpa based on phylogenomic analyses.</title>
        <authorList>
            <consortium name="Lawrence Berkeley National Laboratory"/>
            <person name="Van Ingen-Buijs V.A."/>
            <person name="Van Westerhoven A.C."/>
            <person name="Haridas S."/>
            <person name="Skiadas P."/>
            <person name="Martin F."/>
            <person name="Groenewald J.Z."/>
            <person name="Crous P.W."/>
            <person name="Seidl M.F."/>
        </authorList>
    </citation>
    <scope>NUCLEOTIDE SEQUENCE [LARGE SCALE GENOMIC DNA]</scope>
    <source>
        <strain evidence="2 3">CBS 123374</strain>
    </source>
</reference>
<evidence type="ECO:0000256" key="1">
    <source>
        <dbReference type="SAM" id="MobiDB-lite"/>
    </source>
</evidence>
<comment type="caution">
    <text evidence="2">The sequence shown here is derived from an EMBL/GenBank/DDBJ whole genome shotgun (WGS) entry which is preliminary data.</text>
</comment>
<gene>
    <name evidence="2" type="ORF">HDK90DRAFT_356425</name>
</gene>
<accession>A0ABR1YIY9</accession>
<name>A0ABR1YIY9_9PEZI</name>
<feature type="compositionally biased region" description="Basic and acidic residues" evidence="1">
    <location>
        <begin position="85"/>
        <end position="101"/>
    </location>
</feature>